<protein>
    <recommendedName>
        <fullName evidence="5">Transmembrane protein family 132 middle domain-containing protein</fullName>
    </recommendedName>
</protein>
<feature type="region of interest" description="Disordered" evidence="1">
    <location>
        <begin position="1"/>
        <end position="167"/>
    </location>
</feature>
<dbReference type="EMBL" id="BSDZ01000008">
    <property type="protein sequence ID" value="GLI60646.1"/>
    <property type="molecule type" value="Genomic_DNA"/>
</dbReference>
<feature type="compositionally biased region" description="Gly residues" evidence="1">
    <location>
        <begin position="143"/>
        <end position="157"/>
    </location>
</feature>
<accession>A0ABQ5RST0</accession>
<dbReference type="Proteomes" id="UP001165090">
    <property type="component" value="Unassembled WGS sequence"/>
</dbReference>
<feature type="compositionally biased region" description="Pro residues" evidence="1">
    <location>
        <begin position="608"/>
        <end position="621"/>
    </location>
</feature>
<dbReference type="PANTHER" id="PTHR45691:SF1">
    <property type="entry name" value="FH2 DOMAIN-CONTAINING PROTEIN 1-RELATED"/>
    <property type="match status" value="1"/>
</dbReference>
<keyword evidence="2" id="KW-0812">Transmembrane</keyword>
<feature type="compositionally biased region" description="Pro residues" evidence="1">
    <location>
        <begin position="646"/>
        <end position="683"/>
    </location>
</feature>
<feature type="compositionally biased region" description="Basic and acidic residues" evidence="1">
    <location>
        <begin position="116"/>
        <end position="130"/>
    </location>
</feature>
<dbReference type="InterPro" id="IPR051412">
    <property type="entry name" value="Formin_Homology_Diaphanous_sf"/>
</dbReference>
<feature type="non-terminal residue" evidence="3">
    <location>
        <position position="1953"/>
    </location>
</feature>
<evidence type="ECO:0008006" key="5">
    <source>
        <dbReference type="Google" id="ProtNLM"/>
    </source>
</evidence>
<proteinExistence type="predicted"/>
<reference evidence="3 4" key="1">
    <citation type="journal article" date="2023" name="IScience">
        <title>Expanded male sex-determining region conserved during the evolution of homothallism in the green alga Volvox.</title>
        <authorList>
            <person name="Yamamoto K."/>
            <person name="Matsuzaki R."/>
            <person name="Mahakham W."/>
            <person name="Heman W."/>
            <person name="Sekimoto H."/>
            <person name="Kawachi M."/>
            <person name="Minakuchi Y."/>
            <person name="Toyoda A."/>
            <person name="Nozaki H."/>
        </authorList>
    </citation>
    <scope>NUCLEOTIDE SEQUENCE [LARGE SCALE GENOMIC DNA]</scope>
    <source>
        <strain evidence="3 4">NIES-4468</strain>
    </source>
</reference>
<feature type="region of interest" description="Disordered" evidence="1">
    <location>
        <begin position="608"/>
        <end position="685"/>
    </location>
</feature>
<comment type="caution">
    <text evidence="3">The sequence shown here is derived from an EMBL/GenBank/DDBJ whole genome shotgun (WGS) entry which is preliminary data.</text>
</comment>
<keyword evidence="2" id="KW-0472">Membrane</keyword>
<evidence type="ECO:0000256" key="1">
    <source>
        <dbReference type="SAM" id="MobiDB-lite"/>
    </source>
</evidence>
<feature type="region of interest" description="Disordered" evidence="1">
    <location>
        <begin position="188"/>
        <end position="236"/>
    </location>
</feature>
<evidence type="ECO:0000313" key="3">
    <source>
        <dbReference type="EMBL" id="GLI60646.1"/>
    </source>
</evidence>
<sequence length="1953" mass="206371">MNMDNSRLPAAVSPNDRLGSPGFLLRPPDMAMLNTARSLSVRAESSARSPSQAGSFRPPRVRIRPRLDSDVTGTPTKHAEQQPSGPWRPIWTPSDAGQAPPNPLPPRSCPSQRNNQEPHGHGPSEPRMQESRWTTNGNSTGRGSSGGGWGSSPGGGPQSETSPGGVSGTVFPGILRCDDLYVSAQKTASCTPQHAFQRPSPVPELGRTGDCSSASTPNTGQLPDYSYPSSRGRKSQMPDYMRVFTVPKDVHDEVWSPAPFSRKDATKLTRIPDTDDVIIEPIIQNLGIGDKEMEQRISEQMGSLYVFFRRLYDQDQEEIRYLQAQMEQRDMDLRRLRRTKLASNEGELATSPRSIKWKQDQHQLPSPSCLVQTATWRSDACSSEPPPSPLKPPANVPVISIMMPPVISPARPLFKWFANVHAFYTRHSTLWQGLIFLLLLLVSVGLLAGLLSRRPSNKLTTDFAAYSKPNPTVVDIRSKGLAFAVNMSQGASTFFALVPTVKMLASNRTLSAADVRSLLQGPTLSPLHGLAVACGERTAMQSQVFTFNIAAASIAVEHGGPSCEVTGALPDRCSLCPDVQPGTSYALLVTFSDSDDLYQMQATTAPLPLPSSLPLIPPTPSSPTFLEPFRPSPSPPALPGLTTSAPPSPMPTPFPPPQQPSSWPQPPLPQPPSPPPVAPPAPLAPTLKLAPTASAVGQTSFEFTFSLSGPGLVRFVAMFPVLYAHAGGTYVTYATSDPIAGQLFEVMPAPSQTILGQNGVAAAGTVNVTTDLPHTVRVDGTLPGVINAAATCSCGAEGCNCTVPAPCQGKMCNIGPSALTPNTTYKVFMSITTPDGVTDTHGPVYVGSVTTTADLVGPTVSSTAAIAQNTITPSGFTLSGIQLDTEALLYVMVSKPAYGQQSIPAGSATTLKEDVTARRRHLAVLKGRPRTVLQQAVPVSDSTSAVDSLLVADPAPITQMFTPGCPRKITCDTAKVSTSYLDQAVEVLALPIRCTAVASIRDAPLLHVMDGLANDTAYIVRVVAEDVASNQRVYRALVRTVDRRPPEFNAVSVQTSFFSFNLSVTLSEPGALVGYMYTATGSANISLTASSAWPPSPQGPVIQQIQAGTAIPANGTMPSSATTYDLSFTHSSISPKTTYSVALIARDLVGNVQTAIRLVTVRTDDNIPPVWLETTLQRGAHNATLSVQIDEPSTAWWLCLFGDVPCPQAAAVFGFDNTTSPALEGIVNWGNVNITTDGGNASATIGGLQDGLQYTLCMVAQDASVLRNRQTSAHRLIFSTLDQTPPALSIMIVSGSDGNFTCDRSTFRCRLSLNVSLSEAGTAVLALQYTDAHLDNFTAATLVGMIVTNAPSGVLRATPIQFNSSGSTEVHLNDLVSGEGYTLDAAAVDVSGNVQPLLQSRTLIAPDVTPPSFIRASATSIADTFITVNVSLNEPSTILWLVARAGTQPPNTTQLVAAVQRNQSMTGSTPYGPKVVGSAVMWNVSGLAVGQEYDIHLIAQDANSNQQVNVTSISRVRVIDSIPPIIHSLTTSLASTGNRLMISVNASKQGTLHYIALPLGASVPTRQQLLQPATAVAANFSGQMPIATALNVASAVMCVAGGGSYEIWAIQEDTEGQHPNRVPNYSNITRAAQLPQSGIDSSTCASESRMRALVLESALTQGSVGWPVGRITPAASTSSNASEFSWVQDYYVLGGLGGGVSGNGTVMAFVEGKQLGKLEFQPTWPPPTQIRVVVQTPILYLEPVAAVTTSLADAGRVLRFAFQLQDSASRPTSFTGLRIFPSLFTSSNTALVLPDCSVTAASAGSSLLRSAAGTCRVEVPAQAFPAAGVSVQAFLRINLYNGSTLLFSSAPEQLTLQSAAAASPSAPASGAVLLLTLPTRPIHPGETFRATLSAFVGSQQTITGFAVRLLFNASRMAFVKAEKSVLWAELDASLAPDNGGMALGLNAMRRTAA</sequence>
<evidence type="ECO:0000256" key="2">
    <source>
        <dbReference type="SAM" id="Phobius"/>
    </source>
</evidence>
<feature type="transmembrane region" description="Helical" evidence="2">
    <location>
        <begin position="430"/>
        <end position="451"/>
    </location>
</feature>
<gene>
    <name evidence="3" type="ORF">VaNZ11_002843</name>
</gene>
<feature type="compositionally biased region" description="Polar residues" evidence="1">
    <location>
        <begin position="210"/>
        <end position="221"/>
    </location>
</feature>
<evidence type="ECO:0000313" key="4">
    <source>
        <dbReference type="Proteomes" id="UP001165090"/>
    </source>
</evidence>
<name>A0ABQ5RST0_9CHLO</name>
<keyword evidence="2" id="KW-1133">Transmembrane helix</keyword>
<organism evidence="3 4">
    <name type="scientific">Volvox africanus</name>
    <dbReference type="NCBI Taxonomy" id="51714"/>
    <lineage>
        <taxon>Eukaryota</taxon>
        <taxon>Viridiplantae</taxon>
        <taxon>Chlorophyta</taxon>
        <taxon>core chlorophytes</taxon>
        <taxon>Chlorophyceae</taxon>
        <taxon>CS clade</taxon>
        <taxon>Chlamydomonadales</taxon>
        <taxon>Volvocaceae</taxon>
        <taxon>Volvox</taxon>
    </lineage>
</organism>
<dbReference type="PANTHER" id="PTHR45691">
    <property type="entry name" value="PROTEIN DIAPHANOUS"/>
    <property type="match status" value="1"/>
</dbReference>
<keyword evidence="4" id="KW-1185">Reference proteome</keyword>